<dbReference type="OrthoDB" id="9803764at2"/>
<dbReference type="Proteomes" id="UP000009144">
    <property type="component" value="Chromosome"/>
</dbReference>
<dbReference type="FunFam" id="3.40.50.880:FF:000015">
    <property type="entry name" value="Protein DJ-1 homolog C"/>
    <property type="match status" value="1"/>
</dbReference>
<keyword evidence="1" id="KW-0677">Repeat</keyword>
<accession>I1XFL3</accession>
<dbReference type="SUPFAM" id="SSF52317">
    <property type="entry name" value="Class I glutamine amidotransferase-like"/>
    <property type="match status" value="1"/>
</dbReference>
<dbReference type="InterPro" id="IPR029062">
    <property type="entry name" value="Class_I_gatase-like"/>
</dbReference>
<dbReference type="RefSeq" id="WP_014705557.1">
    <property type="nucleotide sequence ID" value="NC_017857.3"/>
</dbReference>
<dbReference type="Pfam" id="PF01965">
    <property type="entry name" value="DJ-1_PfpI"/>
    <property type="match status" value="1"/>
</dbReference>
<evidence type="ECO:0000313" key="3">
    <source>
        <dbReference type="Proteomes" id="UP000009144"/>
    </source>
</evidence>
<dbReference type="InterPro" id="IPR050325">
    <property type="entry name" value="Prot/Nucl_acid_deglycase"/>
</dbReference>
<sequence>MATVLIPLAEGCEEIEAVTLIDVLRRAEIHVVTASLTDDLHITASRGVRLVADATLDAVIDDEFDMMVLPGGQPGTNNLNADQRIHALLKRFNQADKWLGAICAAPMVLAHGGLLEGLNVSCYPGALKPNEWPEVQFSNDAVVCDNKIITSRGPGTAMTFALTIIEKLMDEETRQQVETSLVIR</sequence>
<dbReference type="NCBIfam" id="TIGR01383">
    <property type="entry name" value="not_thiJ"/>
    <property type="match status" value="1"/>
</dbReference>
<dbReference type="eggNOG" id="COG0693">
    <property type="taxonomic scope" value="Bacteria"/>
</dbReference>
<dbReference type="PANTHER" id="PTHR48094:SF12">
    <property type="entry name" value="PARKINSON DISEASE PROTEIN 7 HOMOLOG"/>
    <property type="match status" value="1"/>
</dbReference>
<reference evidence="2 3" key="2">
    <citation type="journal article" date="2013" name="Int. J. Syst. Evol. Microbiol.">
        <title>Methylophaga nitratireducenticrescens sp. nov. and Methylophaga frappieri sp. nov., isolated from the biofilm of the methanol-fed denitrification system treating the seawater at the Montreal Biodome.</title>
        <authorList>
            <person name="Villeneuve C."/>
            <person name="Martineau C."/>
            <person name="Mauffrey F."/>
            <person name="Villemur R."/>
        </authorList>
    </citation>
    <scope>NUCLEOTIDE SEQUENCE [LARGE SCALE GENOMIC DNA]</scope>
    <source>
        <strain evidence="2 3">JAM1</strain>
    </source>
</reference>
<dbReference type="KEGG" id="mej:Q7A_324"/>
<dbReference type="AlphaFoldDB" id="I1XFL3"/>
<dbReference type="EMBL" id="CP003390">
    <property type="protein sequence ID" value="AFI83182.1"/>
    <property type="molecule type" value="Genomic_DNA"/>
</dbReference>
<dbReference type="GO" id="GO:0005737">
    <property type="term" value="C:cytoplasm"/>
    <property type="evidence" value="ECO:0007669"/>
    <property type="project" value="TreeGrafter"/>
</dbReference>
<dbReference type="Gene3D" id="3.40.50.880">
    <property type="match status" value="1"/>
</dbReference>
<evidence type="ECO:0000313" key="2">
    <source>
        <dbReference type="EMBL" id="AFI83182.1"/>
    </source>
</evidence>
<dbReference type="CDD" id="cd03135">
    <property type="entry name" value="GATase1_DJ-1"/>
    <property type="match status" value="1"/>
</dbReference>
<keyword evidence="3" id="KW-1185">Reference proteome</keyword>
<dbReference type="STRING" id="754476.Q7A_324"/>
<dbReference type="HOGENOM" id="CLU_000445_44_2_6"/>
<dbReference type="PANTHER" id="PTHR48094">
    <property type="entry name" value="PROTEIN/NUCLEIC ACID DEGLYCASE DJ-1-RELATED"/>
    <property type="match status" value="1"/>
</dbReference>
<proteinExistence type="predicted"/>
<dbReference type="InterPro" id="IPR006287">
    <property type="entry name" value="DJ-1"/>
</dbReference>
<reference evidence="2 3" key="1">
    <citation type="journal article" date="2012" name="J. Bacteriol.">
        <title>Complete genome sequences of Methylophaga sp. strain JAM1 and Methylophaga sp. strain JAM7.</title>
        <authorList>
            <person name="Villeneuve C."/>
            <person name="Martineau C."/>
            <person name="Mauffrey F."/>
            <person name="Villemur R."/>
        </authorList>
    </citation>
    <scope>NUCLEOTIDE SEQUENCE [LARGE SCALE GENOMIC DNA]</scope>
    <source>
        <strain evidence="2 3">JAM1</strain>
    </source>
</reference>
<dbReference type="PATRIC" id="fig|754476.3.peg.321"/>
<protein>
    <submittedName>
        <fullName evidence="2">Uncharacterized protein</fullName>
    </submittedName>
</protein>
<gene>
    <name evidence="2" type="ordered locus">Q7A_324</name>
</gene>
<name>I1XFL3_METNJ</name>
<dbReference type="InterPro" id="IPR002818">
    <property type="entry name" value="DJ-1/PfpI"/>
</dbReference>
<organism evidence="2 3">
    <name type="scientific">Methylophaga nitratireducenticrescens</name>
    <dbReference type="NCBI Taxonomy" id="754476"/>
    <lineage>
        <taxon>Bacteria</taxon>
        <taxon>Pseudomonadati</taxon>
        <taxon>Pseudomonadota</taxon>
        <taxon>Gammaproteobacteria</taxon>
        <taxon>Thiotrichales</taxon>
        <taxon>Piscirickettsiaceae</taxon>
        <taxon>Methylophaga</taxon>
    </lineage>
</organism>
<evidence type="ECO:0000256" key="1">
    <source>
        <dbReference type="ARBA" id="ARBA00022737"/>
    </source>
</evidence>